<sequence>MHVVTGQVQHYDWGTTAEIPRLLGVESDGRPWAEYWLGAHPKAPSVLADGCHVNGADRADGGQPLDRWLAEHPDQLGQASREVFGDRLSFLLKILSAEQPLSIQAHPSRTQAQMGFAQENAAGVPIDDPLRLYRDDWPKPEMIVALTEFHALYGFRDPHASRRMLAVFDAVDGFPGLVAPLEDPGSEGIAAVLTSCLQPDEQNRRVIADMIAAAHDLVQDNDPPSGQGKVPQLARTAVELDRAHPGDPSILAALLMNRVHLRPGESLFLGAGTMHAYLHGTGIEIMASSDNVLRGGLTSKHIDVPALLDQADLTATSVEPWRPQQLPGGLQHYRTPFPEFTLWRLGECVETDLPATGLGRILLVLDGRMSLTTSAGVTSNDTSAEVTQVRAGQAVWISAGQQVHVTGSAVGFLAAPGVGQEFPDEL</sequence>
<dbReference type="GO" id="GO:0005829">
    <property type="term" value="C:cytosol"/>
    <property type="evidence" value="ECO:0007669"/>
    <property type="project" value="TreeGrafter"/>
</dbReference>
<evidence type="ECO:0000256" key="1">
    <source>
        <dbReference type="ARBA" id="ARBA00000757"/>
    </source>
</evidence>
<dbReference type="Gene3D" id="2.60.120.10">
    <property type="entry name" value="Jelly Rolls"/>
    <property type="match status" value="2"/>
</dbReference>
<feature type="binding site" evidence="8">
    <location>
        <position position="104"/>
    </location>
    <ligand>
        <name>Zn(2+)</name>
        <dbReference type="ChEBI" id="CHEBI:29105"/>
    </ligand>
</feature>
<evidence type="ECO:0000256" key="6">
    <source>
        <dbReference type="ARBA" id="ARBA00023235"/>
    </source>
</evidence>
<dbReference type="Proteomes" id="UP000215332">
    <property type="component" value="Chromosome 1"/>
</dbReference>
<comment type="catalytic activity">
    <reaction evidence="1">
        <text>D-mannose 6-phosphate = D-fructose 6-phosphate</text>
        <dbReference type="Rhea" id="RHEA:12356"/>
        <dbReference type="ChEBI" id="CHEBI:58735"/>
        <dbReference type="ChEBI" id="CHEBI:61527"/>
        <dbReference type="EC" id="5.3.1.8"/>
    </reaction>
</comment>
<dbReference type="PANTHER" id="PTHR10309">
    <property type="entry name" value="MANNOSE-6-PHOSPHATE ISOMERASE"/>
    <property type="match status" value="1"/>
</dbReference>
<evidence type="ECO:0000256" key="5">
    <source>
        <dbReference type="ARBA" id="ARBA00022833"/>
    </source>
</evidence>
<dbReference type="CDD" id="cd07011">
    <property type="entry name" value="cupin_PMI_type_I_N"/>
    <property type="match status" value="1"/>
</dbReference>
<dbReference type="Gene3D" id="1.10.441.10">
    <property type="entry name" value="Phosphomannose Isomerase, domain 2"/>
    <property type="match status" value="1"/>
</dbReference>
<dbReference type="InterPro" id="IPR011051">
    <property type="entry name" value="RmlC_Cupin_sf"/>
</dbReference>
<evidence type="ECO:0000256" key="8">
    <source>
        <dbReference type="PIRSR" id="PIRSR001480-2"/>
    </source>
</evidence>
<dbReference type="RefSeq" id="WP_021103648.1">
    <property type="nucleotide sequence ID" value="NZ_LT906441.1"/>
</dbReference>
<feature type="binding site" evidence="8">
    <location>
        <position position="141"/>
    </location>
    <ligand>
        <name>Zn(2+)</name>
        <dbReference type="ChEBI" id="CHEBI:29105"/>
    </ligand>
</feature>
<proteinExistence type="inferred from homology"/>
<feature type="domain" description="Phosphomannose isomerase type I catalytic" evidence="9">
    <location>
        <begin position="4"/>
        <end position="156"/>
    </location>
</feature>
<evidence type="ECO:0000313" key="11">
    <source>
        <dbReference type="Proteomes" id="UP000215332"/>
    </source>
</evidence>
<evidence type="ECO:0000256" key="7">
    <source>
        <dbReference type="PIRSR" id="PIRSR001480-1"/>
    </source>
</evidence>
<dbReference type="PRINTS" id="PR00714">
    <property type="entry name" value="MAN6PISMRASE"/>
</dbReference>
<evidence type="ECO:0000256" key="4">
    <source>
        <dbReference type="ARBA" id="ARBA00022723"/>
    </source>
</evidence>
<dbReference type="PANTHER" id="PTHR10309:SF0">
    <property type="entry name" value="MANNOSE-6-PHOSPHATE ISOMERASE"/>
    <property type="match status" value="1"/>
</dbReference>
<dbReference type="InterPro" id="IPR001250">
    <property type="entry name" value="Man6P_Isoase-1"/>
</dbReference>
<dbReference type="eggNOG" id="COG1482">
    <property type="taxonomic scope" value="Bacteria"/>
</dbReference>
<dbReference type="GO" id="GO:0005975">
    <property type="term" value="P:carbohydrate metabolic process"/>
    <property type="evidence" value="ECO:0007669"/>
    <property type="project" value="InterPro"/>
</dbReference>
<dbReference type="InterPro" id="IPR014710">
    <property type="entry name" value="RmlC-like_jellyroll"/>
</dbReference>
<dbReference type="SUPFAM" id="SSF51182">
    <property type="entry name" value="RmlC-like cupins"/>
    <property type="match status" value="1"/>
</dbReference>
<feature type="active site" evidence="7">
    <location>
        <position position="294"/>
    </location>
</feature>
<keyword evidence="5 8" id="KW-0862">Zinc</keyword>
<accession>A0A239W8X7</accession>
<reference evidence="10 11" key="1">
    <citation type="submission" date="2017-06" db="EMBL/GenBank/DDBJ databases">
        <authorList>
            <consortium name="Pathogen Informatics"/>
        </authorList>
    </citation>
    <scope>NUCLEOTIDE SEQUENCE [LARGE SCALE GENOMIC DNA]</scope>
    <source>
        <strain evidence="10 11">NCTC11865</strain>
    </source>
</reference>
<feature type="binding site" evidence="8">
    <location>
        <position position="106"/>
    </location>
    <ligand>
        <name>Zn(2+)</name>
        <dbReference type="ChEBI" id="CHEBI:29105"/>
    </ligand>
</feature>
<protein>
    <recommendedName>
        <fullName evidence="3">mannose-6-phosphate isomerase</fullName>
        <ecNumber evidence="3">5.3.1.8</ecNumber>
    </recommendedName>
</protein>
<evidence type="ECO:0000256" key="2">
    <source>
        <dbReference type="ARBA" id="ARBA00010772"/>
    </source>
</evidence>
<dbReference type="GO" id="GO:0008270">
    <property type="term" value="F:zinc ion binding"/>
    <property type="evidence" value="ECO:0007669"/>
    <property type="project" value="InterPro"/>
</dbReference>
<dbReference type="InterPro" id="IPR016305">
    <property type="entry name" value="Mannose-6-P_Isomerase"/>
</dbReference>
<name>A0A239W8X7_9ACTN</name>
<evidence type="ECO:0000256" key="3">
    <source>
        <dbReference type="ARBA" id="ARBA00011956"/>
    </source>
</evidence>
<evidence type="ECO:0000259" key="9">
    <source>
        <dbReference type="Pfam" id="PF20511"/>
    </source>
</evidence>
<dbReference type="KEGG" id="cgrn:4412665_00425"/>
<dbReference type="InterPro" id="IPR046457">
    <property type="entry name" value="PMI_typeI_cat"/>
</dbReference>
<feature type="binding site" evidence="8">
    <location>
        <position position="275"/>
    </location>
    <ligand>
        <name>Zn(2+)</name>
        <dbReference type="ChEBI" id="CHEBI:29105"/>
    </ligand>
</feature>
<evidence type="ECO:0000313" key="10">
    <source>
        <dbReference type="EMBL" id="SNV30500.1"/>
    </source>
</evidence>
<dbReference type="EMBL" id="LT906441">
    <property type="protein sequence ID" value="SNV30500.1"/>
    <property type="molecule type" value="Genomic_DNA"/>
</dbReference>
<comment type="cofactor">
    <cofactor evidence="8">
        <name>Zn(2+)</name>
        <dbReference type="ChEBI" id="CHEBI:29105"/>
    </cofactor>
    <text evidence="8">Binds 1 zinc ion per subunit.</text>
</comment>
<organism evidence="10 11">
    <name type="scientific">Cutibacterium granulosum</name>
    <dbReference type="NCBI Taxonomy" id="33011"/>
    <lineage>
        <taxon>Bacteria</taxon>
        <taxon>Bacillati</taxon>
        <taxon>Actinomycetota</taxon>
        <taxon>Actinomycetes</taxon>
        <taxon>Propionibacteriales</taxon>
        <taxon>Propionibacteriaceae</taxon>
        <taxon>Cutibacterium</taxon>
    </lineage>
</organism>
<gene>
    <name evidence="10" type="primary">manA_1</name>
    <name evidence="10" type="ORF">SAMEA4412665_00425</name>
</gene>
<dbReference type="Pfam" id="PF20511">
    <property type="entry name" value="PMI_typeI_cat"/>
    <property type="match status" value="1"/>
</dbReference>
<dbReference type="NCBIfam" id="TIGR00218">
    <property type="entry name" value="manA"/>
    <property type="match status" value="1"/>
</dbReference>
<dbReference type="PIRSF" id="PIRSF001480">
    <property type="entry name" value="Mannose-6-phosphate_isomerase"/>
    <property type="match status" value="1"/>
</dbReference>
<keyword evidence="4 8" id="KW-0479">Metal-binding</keyword>
<dbReference type="AlphaFoldDB" id="A0A239W8X7"/>
<dbReference type="EC" id="5.3.1.8" evidence="3"/>
<dbReference type="GO" id="GO:0004476">
    <property type="term" value="F:mannose-6-phosphate isomerase activity"/>
    <property type="evidence" value="ECO:0007669"/>
    <property type="project" value="UniProtKB-EC"/>
</dbReference>
<dbReference type="GO" id="GO:0009298">
    <property type="term" value="P:GDP-mannose biosynthetic process"/>
    <property type="evidence" value="ECO:0007669"/>
    <property type="project" value="InterPro"/>
</dbReference>
<comment type="similarity">
    <text evidence="2">Belongs to the mannose-6-phosphate isomerase type 1 family.</text>
</comment>
<keyword evidence="6 10" id="KW-0413">Isomerase</keyword>